<dbReference type="PANTHER" id="PTHR33065:SF61">
    <property type="entry name" value="EXPRESSED PROTEIN"/>
    <property type="match status" value="1"/>
</dbReference>
<dbReference type="PANTHER" id="PTHR33065">
    <property type="entry name" value="OS07G0486400 PROTEIN"/>
    <property type="match status" value="1"/>
</dbReference>
<keyword evidence="8" id="KW-1185">Reference proteome</keyword>
<sequence>MAAAKKQEDRRKKEEENRKREERRLDLSRRSSAEEFWYPNQQESQYLGWNAGDYFAGGRTWDTDEINYTSKRSTLKLEFHHIDCAREATICVRLDVGSSLAPIGFQGVFTASTASIDDVEVMLLDFREGKLPVAGDGTINLSRRVVSVSDDGNEQLKVQDVPRDGRGVTTSQTLIMGVAPSSKASFQDAAAATGAENGGCKCGDNCTCNPCTCK</sequence>
<dbReference type="EMBL" id="JAUUTY010000003">
    <property type="protein sequence ID" value="KAK1661455.1"/>
    <property type="molecule type" value="Genomic_DNA"/>
</dbReference>
<protein>
    <recommendedName>
        <fullName evidence="4">Metallothionein-like protein</fullName>
    </recommendedName>
</protein>
<feature type="domain" description="DUF6598" evidence="6">
    <location>
        <begin position="66"/>
        <end position="159"/>
    </location>
</feature>
<dbReference type="Pfam" id="PF01439">
    <property type="entry name" value="Metallothio_2"/>
    <property type="match status" value="1"/>
</dbReference>
<accession>A0AAD8SPH4</accession>
<comment type="caution">
    <text evidence="7">The sequence shown here is derived from an EMBL/GenBank/DDBJ whole genome shotgun (WGS) entry which is preliminary data.</text>
</comment>
<organism evidence="7 8">
    <name type="scientific">Lolium multiflorum</name>
    <name type="common">Italian ryegrass</name>
    <name type="synonym">Lolium perenne subsp. multiflorum</name>
    <dbReference type="NCBI Taxonomy" id="4521"/>
    <lineage>
        <taxon>Eukaryota</taxon>
        <taxon>Viridiplantae</taxon>
        <taxon>Streptophyta</taxon>
        <taxon>Embryophyta</taxon>
        <taxon>Tracheophyta</taxon>
        <taxon>Spermatophyta</taxon>
        <taxon>Magnoliopsida</taxon>
        <taxon>Liliopsida</taxon>
        <taxon>Poales</taxon>
        <taxon>Poaceae</taxon>
        <taxon>BOP clade</taxon>
        <taxon>Pooideae</taxon>
        <taxon>Poodae</taxon>
        <taxon>Poeae</taxon>
        <taxon>Poeae Chloroplast Group 2 (Poeae type)</taxon>
        <taxon>Loliodinae</taxon>
        <taxon>Loliinae</taxon>
        <taxon>Lolium</taxon>
    </lineage>
</organism>
<evidence type="ECO:0000256" key="3">
    <source>
        <dbReference type="ARBA" id="ARBA00022851"/>
    </source>
</evidence>
<dbReference type="GO" id="GO:0046872">
    <property type="term" value="F:metal ion binding"/>
    <property type="evidence" value="ECO:0007669"/>
    <property type="project" value="UniProtKB-UniRule"/>
</dbReference>
<dbReference type="InterPro" id="IPR046533">
    <property type="entry name" value="DUF6598"/>
</dbReference>
<comment type="similarity">
    <text evidence="1 4">Belongs to the metallothionein superfamily. Type 15 family.</text>
</comment>
<dbReference type="AlphaFoldDB" id="A0AAD8SPH4"/>
<evidence type="ECO:0000256" key="5">
    <source>
        <dbReference type="SAM" id="MobiDB-lite"/>
    </source>
</evidence>
<keyword evidence="2 4" id="KW-0479">Metal-binding</keyword>
<proteinExistence type="inferred from homology"/>
<keyword evidence="3 4" id="KW-0480">Metal-thiolate cluster</keyword>
<evidence type="ECO:0000313" key="8">
    <source>
        <dbReference type="Proteomes" id="UP001231189"/>
    </source>
</evidence>
<dbReference type="InterPro" id="IPR000347">
    <property type="entry name" value="Metalthion_15p"/>
</dbReference>
<comment type="function">
    <text evidence="4">Metallothioneins have a high content of cysteine residues that bind various heavy metals.</text>
</comment>
<reference evidence="7" key="1">
    <citation type="submission" date="2023-07" db="EMBL/GenBank/DDBJ databases">
        <title>A chromosome-level genome assembly of Lolium multiflorum.</title>
        <authorList>
            <person name="Chen Y."/>
            <person name="Copetti D."/>
            <person name="Kolliker R."/>
            <person name="Studer B."/>
        </authorList>
    </citation>
    <scope>NUCLEOTIDE SEQUENCE</scope>
    <source>
        <strain evidence="7">02402/16</strain>
        <tissue evidence="7">Leaf</tissue>
    </source>
</reference>
<evidence type="ECO:0000256" key="4">
    <source>
        <dbReference type="RuleBase" id="RU369052"/>
    </source>
</evidence>
<evidence type="ECO:0000259" key="6">
    <source>
        <dbReference type="Pfam" id="PF20241"/>
    </source>
</evidence>
<dbReference type="Proteomes" id="UP001231189">
    <property type="component" value="Unassembled WGS sequence"/>
</dbReference>
<feature type="region of interest" description="Disordered" evidence="5">
    <location>
        <begin position="1"/>
        <end position="29"/>
    </location>
</feature>
<gene>
    <name evidence="7" type="ORF">QYE76_049614</name>
</gene>
<evidence type="ECO:0000256" key="2">
    <source>
        <dbReference type="ARBA" id="ARBA00022723"/>
    </source>
</evidence>
<dbReference type="Pfam" id="PF20241">
    <property type="entry name" value="DUF6598"/>
    <property type="match status" value="1"/>
</dbReference>
<evidence type="ECO:0000256" key="1">
    <source>
        <dbReference type="ARBA" id="ARBA00005802"/>
    </source>
</evidence>
<evidence type="ECO:0000313" key="7">
    <source>
        <dbReference type="EMBL" id="KAK1661455.1"/>
    </source>
</evidence>
<name>A0AAD8SPH4_LOLMU</name>